<organism evidence="4 5">
    <name type="scientific">Streptomyces cadmiisoli</name>
    <dbReference type="NCBI Taxonomy" id="2184053"/>
    <lineage>
        <taxon>Bacteria</taxon>
        <taxon>Bacillati</taxon>
        <taxon>Actinomycetota</taxon>
        <taxon>Actinomycetes</taxon>
        <taxon>Kitasatosporales</taxon>
        <taxon>Streptomycetaceae</taxon>
        <taxon>Streptomyces</taxon>
        <taxon>Streptomyces aurantiacus group</taxon>
    </lineage>
</organism>
<evidence type="ECO:0000256" key="2">
    <source>
        <dbReference type="SAM" id="MobiDB-lite"/>
    </source>
</evidence>
<evidence type="ECO:0000259" key="3">
    <source>
        <dbReference type="SMART" id="SM00903"/>
    </source>
</evidence>
<evidence type="ECO:0000313" key="5">
    <source>
        <dbReference type="Proteomes" id="UP000249616"/>
    </source>
</evidence>
<dbReference type="SUPFAM" id="SSF50475">
    <property type="entry name" value="FMN-binding split barrel"/>
    <property type="match status" value="1"/>
</dbReference>
<gene>
    <name evidence="4" type="ORF">DN051_32645</name>
</gene>
<keyword evidence="1" id="KW-0560">Oxidoreductase</keyword>
<dbReference type="InterPro" id="IPR012349">
    <property type="entry name" value="Split_barrel_FMN-bd"/>
</dbReference>
<dbReference type="PANTHER" id="PTHR30466:SF1">
    <property type="entry name" value="FMN REDUCTASE (NADH) RUTF"/>
    <property type="match status" value="1"/>
</dbReference>
<dbReference type="SMART" id="SM00903">
    <property type="entry name" value="Flavin_Reduct"/>
    <property type="match status" value="1"/>
</dbReference>
<name>A0A2Z4J6Y0_9ACTN</name>
<dbReference type="InterPro" id="IPR002563">
    <property type="entry name" value="Flavin_Rdtase-like_dom"/>
</dbReference>
<reference evidence="4 5" key="1">
    <citation type="journal article" date="2019" name="Int. J. Syst. Evol. Microbiol.">
        <title>Streptomyces cadmiisoli sp. nov., a novel actinomycete isolated from cadmium-contaminated soil.</title>
        <authorList>
            <person name="Li K."/>
            <person name="Tang X."/>
            <person name="Zhao J."/>
            <person name="Guo Y."/>
            <person name="Tang Y."/>
            <person name="Gao J."/>
        </authorList>
    </citation>
    <scope>NUCLEOTIDE SEQUENCE [LARGE SCALE GENOMIC DNA]</scope>
    <source>
        <strain evidence="4 5">ZFG47</strain>
    </source>
</reference>
<dbReference type="Gene3D" id="2.30.110.10">
    <property type="entry name" value="Electron Transport, Fmn-binding Protein, Chain A"/>
    <property type="match status" value="1"/>
</dbReference>
<feature type="domain" description="Flavin reductase like" evidence="3">
    <location>
        <begin position="50"/>
        <end position="194"/>
    </location>
</feature>
<proteinExistence type="predicted"/>
<feature type="region of interest" description="Disordered" evidence="2">
    <location>
        <begin position="1"/>
        <end position="41"/>
    </location>
</feature>
<dbReference type="AlphaFoldDB" id="A0A2Z4J6Y0"/>
<dbReference type="GO" id="GO:0006208">
    <property type="term" value="P:pyrimidine nucleobase catabolic process"/>
    <property type="evidence" value="ECO:0007669"/>
    <property type="project" value="TreeGrafter"/>
</dbReference>
<dbReference type="GO" id="GO:0010181">
    <property type="term" value="F:FMN binding"/>
    <property type="evidence" value="ECO:0007669"/>
    <property type="project" value="InterPro"/>
</dbReference>
<dbReference type="InterPro" id="IPR050268">
    <property type="entry name" value="NADH-dep_flavin_reductase"/>
</dbReference>
<evidence type="ECO:0000313" key="4">
    <source>
        <dbReference type="EMBL" id="AWW40839.1"/>
    </source>
</evidence>
<sequence length="204" mass="21468">MSAPPPLTAERVGTGTPTRPPATHEPEFRPPGEPLREEPGPGAARCLGLYAKLAAGVAVLTARGDDGPLGLTVSAVTSLSARPPLLLACLRDGSRTLAAVRAHGAFAVHLLREEQHGLAVRFARPDATAAQRFAGTDLRQVLGVPVLSGTLAWSVCLVEDVRRYGDHRLVVGQVAAVHVGGGRPLLWHDRRFRALTELAPDDAG</sequence>
<dbReference type="Pfam" id="PF01613">
    <property type="entry name" value="Flavin_Reduct"/>
    <property type="match status" value="1"/>
</dbReference>
<dbReference type="KEGG" id="scad:DN051_32645"/>
<feature type="compositionally biased region" description="Basic and acidic residues" evidence="2">
    <location>
        <begin position="22"/>
        <end position="39"/>
    </location>
</feature>
<protein>
    <submittedName>
        <fullName evidence="4">Flavin reductase</fullName>
    </submittedName>
</protein>
<keyword evidence="5" id="KW-1185">Reference proteome</keyword>
<dbReference type="PANTHER" id="PTHR30466">
    <property type="entry name" value="FLAVIN REDUCTASE"/>
    <property type="match status" value="1"/>
</dbReference>
<accession>A0A2Z4J6Y0</accession>
<dbReference type="Proteomes" id="UP000249616">
    <property type="component" value="Chromosome"/>
</dbReference>
<dbReference type="EMBL" id="CP030073">
    <property type="protein sequence ID" value="AWW40839.1"/>
    <property type="molecule type" value="Genomic_DNA"/>
</dbReference>
<evidence type="ECO:0000256" key="1">
    <source>
        <dbReference type="ARBA" id="ARBA00023002"/>
    </source>
</evidence>
<dbReference type="GO" id="GO:0042602">
    <property type="term" value="F:riboflavin reductase (NADPH) activity"/>
    <property type="evidence" value="ECO:0007669"/>
    <property type="project" value="TreeGrafter"/>
</dbReference>
<dbReference type="RefSeq" id="WP_112440279.1">
    <property type="nucleotide sequence ID" value="NZ_CP030073.1"/>
</dbReference>